<keyword evidence="4" id="KW-1185">Reference proteome</keyword>
<proteinExistence type="predicted"/>
<gene>
    <name evidence="3" type="ORF">HG543_47915</name>
</gene>
<sequence>MPSSKALLCAALAASVLLGAPTAEARFGKRSSSSGSKGSGGSRGDNGPRPSRDNDSPRTHRATPIGVARDDNDSDDAPRRRRRAVVRRPLTEVIVAGAILAAPPPRPRVLPVTRVTRERHEPVPLLVRLGVQGQRLGDGGAMGLFMAMEGRRLGLDTRVTGIALPADDGSDDVDRITLLSAHATAALWAGPRGRMRLEAGVTSAHAPDIIFVGPSLGASVEACIGRSPVDLEARVHAVPFPHRQVDAQAGLAVHLGTLNLRGGWRALYLNDAGHVDGVVHEDAFGGPYLGVGLAF</sequence>
<dbReference type="EMBL" id="JABBJJ010000435">
    <property type="protein sequence ID" value="NMO22536.1"/>
    <property type="molecule type" value="Genomic_DNA"/>
</dbReference>
<dbReference type="RefSeq" id="WP_169351669.1">
    <property type="nucleotide sequence ID" value="NZ_JABBJJ010000435.1"/>
</dbReference>
<evidence type="ECO:0000313" key="4">
    <source>
        <dbReference type="Proteomes" id="UP000518300"/>
    </source>
</evidence>
<name>A0A848LXL3_9BACT</name>
<evidence type="ECO:0000256" key="1">
    <source>
        <dbReference type="SAM" id="MobiDB-lite"/>
    </source>
</evidence>
<protein>
    <submittedName>
        <fullName evidence="3">Uncharacterized protein</fullName>
    </submittedName>
</protein>
<reference evidence="3 4" key="1">
    <citation type="submission" date="2020-04" db="EMBL/GenBank/DDBJ databases">
        <title>Draft genome of Pyxidicoccus fallax type strain.</title>
        <authorList>
            <person name="Whitworth D.E."/>
        </authorList>
    </citation>
    <scope>NUCLEOTIDE SEQUENCE [LARGE SCALE GENOMIC DNA]</scope>
    <source>
        <strain evidence="3 4">DSM 14698</strain>
    </source>
</reference>
<feature type="signal peptide" evidence="2">
    <location>
        <begin position="1"/>
        <end position="25"/>
    </location>
</feature>
<evidence type="ECO:0000313" key="3">
    <source>
        <dbReference type="EMBL" id="NMO22536.1"/>
    </source>
</evidence>
<organism evidence="3 4">
    <name type="scientific">Pyxidicoccus fallax</name>
    <dbReference type="NCBI Taxonomy" id="394095"/>
    <lineage>
        <taxon>Bacteria</taxon>
        <taxon>Pseudomonadati</taxon>
        <taxon>Myxococcota</taxon>
        <taxon>Myxococcia</taxon>
        <taxon>Myxococcales</taxon>
        <taxon>Cystobacterineae</taxon>
        <taxon>Myxococcaceae</taxon>
        <taxon>Pyxidicoccus</taxon>
    </lineage>
</organism>
<feature type="chain" id="PRO_5032554771" evidence="2">
    <location>
        <begin position="26"/>
        <end position="295"/>
    </location>
</feature>
<accession>A0A848LXL3</accession>
<dbReference type="AlphaFoldDB" id="A0A848LXL3"/>
<evidence type="ECO:0000256" key="2">
    <source>
        <dbReference type="SAM" id="SignalP"/>
    </source>
</evidence>
<dbReference type="Proteomes" id="UP000518300">
    <property type="component" value="Unassembled WGS sequence"/>
</dbReference>
<keyword evidence="2" id="KW-0732">Signal</keyword>
<feature type="region of interest" description="Disordered" evidence="1">
    <location>
        <begin position="21"/>
        <end position="84"/>
    </location>
</feature>
<comment type="caution">
    <text evidence="3">The sequence shown here is derived from an EMBL/GenBank/DDBJ whole genome shotgun (WGS) entry which is preliminary data.</text>
</comment>